<evidence type="ECO:0000256" key="3">
    <source>
        <dbReference type="ARBA" id="ARBA00022691"/>
    </source>
</evidence>
<sequence length="291" mass="33366">MAEHYSPLRYPGGKAVLSEFLISLLKHNRFTAPHYVEPYAGGAGAALRLLFEEYAETITINDADPRISSFWIAVTKYNEQFIDLVQNVELSVDEWRRQRAVYEGCSAANPLRLGFATFYLNRTTRSGIVHNGGPIGGYDQTGNYKIDARFNKDPLCERIRRIGIFSDRIEVSCEDGNRLLQRINSEHGRERDYFVYIDPPYYVKGAELYMNRFSDQEHRQLSSVLTSGVEFPWIMTYDDVPPIRELYSDLPQAEFYLSYSAYKRRKGKEVLIWPPGVKVPLEVQAALPAVA</sequence>
<dbReference type="GO" id="GO:0008168">
    <property type="term" value="F:methyltransferase activity"/>
    <property type="evidence" value="ECO:0007669"/>
    <property type="project" value="UniProtKB-KW"/>
</dbReference>
<dbReference type="PANTHER" id="PTHR30481:SF2">
    <property type="entry name" value="SITE-SPECIFIC DNA-METHYLTRANSFERASE (ADENINE-SPECIFIC)"/>
    <property type="match status" value="1"/>
</dbReference>
<dbReference type="InterPro" id="IPR012327">
    <property type="entry name" value="MeTrfase_D12"/>
</dbReference>
<evidence type="ECO:0000313" key="5">
    <source>
        <dbReference type="Proteomes" id="UP000769617"/>
    </source>
</evidence>
<reference evidence="4 5" key="1">
    <citation type="submission" date="2021-07" db="EMBL/GenBank/DDBJ databases">
        <authorList>
            <person name="So Y."/>
        </authorList>
    </citation>
    <scope>NUCLEOTIDE SEQUENCE [LARGE SCALE GENOMIC DNA]</scope>
    <source>
        <strain evidence="4 5">Y3S6</strain>
    </source>
</reference>
<dbReference type="PANTHER" id="PTHR30481">
    <property type="entry name" value="DNA ADENINE METHYLASE"/>
    <property type="match status" value="1"/>
</dbReference>
<dbReference type="SUPFAM" id="SSF53335">
    <property type="entry name" value="S-adenosyl-L-methionine-dependent methyltransferases"/>
    <property type="match status" value="1"/>
</dbReference>
<dbReference type="GO" id="GO:0032259">
    <property type="term" value="P:methylation"/>
    <property type="evidence" value="ECO:0007669"/>
    <property type="project" value="UniProtKB-KW"/>
</dbReference>
<evidence type="ECO:0000313" key="4">
    <source>
        <dbReference type="EMBL" id="MBW6391112.1"/>
    </source>
</evidence>
<dbReference type="InterPro" id="IPR029063">
    <property type="entry name" value="SAM-dependent_MTases_sf"/>
</dbReference>
<gene>
    <name evidence="4" type="ORF">KPL81_08075</name>
</gene>
<name>A0ABS6ZNS8_9GAMM</name>
<keyword evidence="5" id="KW-1185">Reference proteome</keyword>
<protein>
    <submittedName>
        <fullName evidence="4">DNA adenine methylase</fullName>
    </submittedName>
</protein>
<dbReference type="PIRSF" id="PIRSF000398">
    <property type="entry name" value="M_m6A_EcoRV"/>
    <property type="match status" value="1"/>
</dbReference>
<accession>A0ABS6ZNS8</accession>
<comment type="caution">
    <text evidence="4">The sequence shown here is derived from an EMBL/GenBank/DDBJ whole genome shotgun (WGS) entry which is preliminary data.</text>
</comment>
<evidence type="ECO:0000256" key="2">
    <source>
        <dbReference type="ARBA" id="ARBA00022679"/>
    </source>
</evidence>
<proteinExistence type="predicted"/>
<dbReference type="Proteomes" id="UP000769617">
    <property type="component" value="Unassembled WGS sequence"/>
</dbReference>
<dbReference type="RefSeq" id="WP_219791361.1">
    <property type="nucleotide sequence ID" value="NZ_JAHYCA010000002.1"/>
</dbReference>
<evidence type="ECO:0000256" key="1">
    <source>
        <dbReference type="ARBA" id="ARBA00022603"/>
    </source>
</evidence>
<dbReference type="InterPro" id="IPR012263">
    <property type="entry name" value="M_m6A_EcoRV"/>
</dbReference>
<keyword evidence="2" id="KW-0808">Transferase</keyword>
<dbReference type="Pfam" id="PF02086">
    <property type="entry name" value="MethyltransfD12"/>
    <property type="match status" value="1"/>
</dbReference>
<dbReference type="PRINTS" id="PR00505">
    <property type="entry name" value="D12N6MTFRASE"/>
</dbReference>
<dbReference type="EMBL" id="JAHYCA010000002">
    <property type="protein sequence ID" value="MBW6391112.1"/>
    <property type="molecule type" value="Genomic_DNA"/>
</dbReference>
<keyword evidence="3" id="KW-0949">S-adenosyl-L-methionine</keyword>
<dbReference type="Gene3D" id="3.40.50.150">
    <property type="entry name" value="Vaccinia Virus protein VP39"/>
    <property type="match status" value="2"/>
</dbReference>
<organism evidence="4 5">
    <name type="scientific">Billgrantia antri</name>
    <dbReference type="NCBI Taxonomy" id="2846777"/>
    <lineage>
        <taxon>Bacteria</taxon>
        <taxon>Pseudomonadati</taxon>
        <taxon>Pseudomonadota</taxon>
        <taxon>Gammaproteobacteria</taxon>
        <taxon>Oceanospirillales</taxon>
        <taxon>Halomonadaceae</taxon>
        <taxon>Billgrantia</taxon>
    </lineage>
</organism>
<keyword evidence="1 4" id="KW-0489">Methyltransferase</keyword>